<dbReference type="PANTHER" id="PTHR12714">
    <property type="entry name" value="PROTEIN-S ISOPRENYLCYSTEINE O-METHYLTRANSFERASE"/>
    <property type="match status" value="1"/>
</dbReference>
<evidence type="ECO:0000256" key="1">
    <source>
        <dbReference type="ARBA" id="ARBA00004141"/>
    </source>
</evidence>
<evidence type="ECO:0000256" key="3">
    <source>
        <dbReference type="ARBA" id="ARBA00022989"/>
    </source>
</evidence>
<feature type="transmembrane region" description="Helical" evidence="5">
    <location>
        <begin position="44"/>
        <end position="62"/>
    </location>
</feature>
<keyword evidence="3 5" id="KW-1133">Transmembrane helix</keyword>
<feature type="transmembrane region" description="Helical" evidence="5">
    <location>
        <begin position="133"/>
        <end position="153"/>
    </location>
</feature>
<organism evidence="6 7">
    <name type="scientific">Pararge aegeria aegeria</name>
    <dbReference type="NCBI Taxonomy" id="348720"/>
    <lineage>
        <taxon>Eukaryota</taxon>
        <taxon>Metazoa</taxon>
        <taxon>Ecdysozoa</taxon>
        <taxon>Arthropoda</taxon>
        <taxon>Hexapoda</taxon>
        <taxon>Insecta</taxon>
        <taxon>Pterygota</taxon>
        <taxon>Neoptera</taxon>
        <taxon>Endopterygota</taxon>
        <taxon>Lepidoptera</taxon>
        <taxon>Glossata</taxon>
        <taxon>Ditrysia</taxon>
        <taxon>Papilionoidea</taxon>
        <taxon>Nymphalidae</taxon>
        <taxon>Satyrinae</taxon>
        <taxon>Satyrini</taxon>
        <taxon>Parargina</taxon>
        <taxon>Pararge</taxon>
    </lineage>
</organism>
<comment type="caution">
    <text evidence="6">The sequence shown here is derived from an EMBL/GenBank/DDBJ whole genome shotgun (WGS) entry which is preliminary data.</text>
</comment>
<dbReference type="GO" id="GO:0016020">
    <property type="term" value="C:membrane"/>
    <property type="evidence" value="ECO:0007669"/>
    <property type="project" value="UniProtKB-SubCell"/>
</dbReference>
<reference evidence="6" key="1">
    <citation type="submission" date="2022-03" db="EMBL/GenBank/DDBJ databases">
        <authorList>
            <person name="Lindestad O."/>
        </authorList>
    </citation>
    <scope>NUCLEOTIDE SEQUENCE</scope>
</reference>
<dbReference type="InterPro" id="IPR025770">
    <property type="entry name" value="PPMT_MeTrfase"/>
</dbReference>
<keyword evidence="7" id="KW-1185">Reference proteome</keyword>
<evidence type="ECO:0000256" key="2">
    <source>
        <dbReference type="ARBA" id="ARBA00022692"/>
    </source>
</evidence>
<sequence length="255" mass="29049">MMGNVSPAAKHAVLCFSLSCFVFIVSLFSSSVLGFTSELWALTYWGPGLYFCLFNFVLRYSLKGFTYDVAVRSAFLGSVFATGLYFATYDNSYHIFGLYAMAFSMFHFSEFLSVALTNPKTLTVDSFILNHSVQYWVAAVSSWVEAAIENYFFPDMKTVFWLSHIGVVMCVVGEVMRKMAMFTAKTNFNHLIILLNPICVIIYTLVSWTFFRERIFAEEMFLISFFGTQYLDYQKKVGTGLPFIRGYIPGLNGAW</sequence>
<dbReference type="Gene3D" id="1.20.120.1630">
    <property type="match status" value="1"/>
</dbReference>
<dbReference type="Proteomes" id="UP000838756">
    <property type="component" value="Unassembled WGS sequence"/>
</dbReference>
<dbReference type="AlphaFoldDB" id="A0A8S4S303"/>
<dbReference type="PROSITE" id="PS51564">
    <property type="entry name" value="SAM_ICMT"/>
    <property type="match status" value="1"/>
</dbReference>
<accession>A0A8S4S303</accession>
<keyword evidence="2 5" id="KW-0812">Transmembrane</keyword>
<comment type="subcellular location">
    <subcellularLocation>
        <location evidence="1">Membrane</location>
        <topology evidence="1">Multi-pass membrane protein</topology>
    </subcellularLocation>
</comment>
<protein>
    <submittedName>
        <fullName evidence="6">Jg11718 protein</fullName>
    </submittedName>
</protein>
<evidence type="ECO:0000256" key="4">
    <source>
        <dbReference type="ARBA" id="ARBA00023136"/>
    </source>
</evidence>
<keyword evidence="4 5" id="KW-0472">Membrane</keyword>
<dbReference type="GO" id="GO:0005783">
    <property type="term" value="C:endoplasmic reticulum"/>
    <property type="evidence" value="ECO:0007669"/>
    <property type="project" value="InterPro"/>
</dbReference>
<evidence type="ECO:0000256" key="5">
    <source>
        <dbReference type="SAM" id="Phobius"/>
    </source>
</evidence>
<gene>
    <name evidence="6" type="primary">jg11718</name>
    <name evidence="6" type="ORF">PAEG_LOCUS20530</name>
</gene>
<evidence type="ECO:0000313" key="7">
    <source>
        <dbReference type="Proteomes" id="UP000838756"/>
    </source>
</evidence>
<proteinExistence type="predicted"/>
<dbReference type="PANTHER" id="PTHR12714:SF9">
    <property type="entry name" value="PROTEIN-S-ISOPRENYLCYSTEINE O-METHYLTRANSFERASE"/>
    <property type="match status" value="1"/>
</dbReference>
<dbReference type="OrthoDB" id="422086at2759"/>
<feature type="transmembrane region" description="Helical" evidence="5">
    <location>
        <begin position="69"/>
        <end position="87"/>
    </location>
</feature>
<dbReference type="EMBL" id="CAKXAJ010025836">
    <property type="protein sequence ID" value="CAH2244603.1"/>
    <property type="molecule type" value="Genomic_DNA"/>
</dbReference>
<feature type="transmembrane region" description="Helical" evidence="5">
    <location>
        <begin position="188"/>
        <end position="211"/>
    </location>
</feature>
<feature type="transmembrane region" description="Helical" evidence="5">
    <location>
        <begin position="93"/>
        <end position="112"/>
    </location>
</feature>
<dbReference type="GO" id="GO:0004671">
    <property type="term" value="F:protein C-terminal S-isoprenylcysteine carboxyl O-methyltransferase activity"/>
    <property type="evidence" value="ECO:0007669"/>
    <property type="project" value="InterPro"/>
</dbReference>
<evidence type="ECO:0000313" key="6">
    <source>
        <dbReference type="EMBL" id="CAH2244603.1"/>
    </source>
</evidence>
<feature type="transmembrane region" description="Helical" evidence="5">
    <location>
        <begin position="159"/>
        <end position="176"/>
    </location>
</feature>
<name>A0A8S4S303_9NEOP</name>